<dbReference type="PANTHER" id="PTHR42788:SF13">
    <property type="entry name" value="ALIPHATIC SULFONATES IMPORT ATP-BINDING PROTEIN SSUB"/>
    <property type="match status" value="1"/>
</dbReference>
<evidence type="ECO:0000256" key="2">
    <source>
        <dbReference type="ARBA" id="ARBA00022448"/>
    </source>
</evidence>
<dbReference type="PROSITE" id="PS50893">
    <property type="entry name" value="ABC_TRANSPORTER_2"/>
    <property type="match status" value="1"/>
</dbReference>
<sequence>MQFSGKVRGGIQETLAIDDISFRVDDGEFLVIVGPSGCGKSTLLHLTSGLLLPTCGNISLGDDRITGPGPDKAIVFQNFSLFPWKTVRENIEFGLRINGVDREQRERLLAYYIEICGLSGFENHYSRQLSGGMQQRVAIARSFVLRPRVLLMDEPFAALDAQNRTIMQEELVRIWLDQKPTVLFITHSVEEAVYLADRVVVMTRRPGRIKRIVDVRDAMGADHWRGKPLDVVMRRPDFQELRGQVWDLIRDEIVVQ</sequence>
<proteinExistence type="inferred from homology"/>
<gene>
    <name evidence="7" type="ORF">BSZ19_35525</name>
</gene>
<dbReference type="Proteomes" id="UP000193335">
    <property type="component" value="Unassembled WGS sequence"/>
</dbReference>
<dbReference type="SUPFAM" id="SSF52540">
    <property type="entry name" value="P-loop containing nucleoside triphosphate hydrolases"/>
    <property type="match status" value="1"/>
</dbReference>
<dbReference type="InterPro" id="IPR050166">
    <property type="entry name" value="ABC_transporter_ATP-bind"/>
</dbReference>
<keyword evidence="2" id="KW-0813">Transport</keyword>
<accession>A0A1Y2JEL4</accession>
<organism evidence="7 8">
    <name type="scientific">Bradyrhizobium japonicum</name>
    <dbReference type="NCBI Taxonomy" id="375"/>
    <lineage>
        <taxon>Bacteria</taxon>
        <taxon>Pseudomonadati</taxon>
        <taxon>Pseudomonadota</taxon>
        <taxon>Alphaproteobacteria</taxon>
        <taxon>Hyphomicrobiales</taxon>
        <taxon>Nitrobacteraceae</taxon>
        <taxon>Bradyrhizobium</taxon>
    </lineage>
</organism>
<dbReference type="GO" id="GO:0005524">
    <property type="term" value="F:ATP binding"/>
    <property type="evidence" value="ECO:0007669"/>
    <property type="project" value="UniProtKB-KW"/>
</dbReference>
<evidence type="ECO:0000256" key="1">
    <source>
        <dbReference type="ARBA" id="ARBA00005417"/>
    </source>
</evidence>
<feature type="domain" description="ABC transporter" evidence="6">
    <location>
        <begin position="1"/>
        <end position="229"/>
    </location>
</feature>
<evidence type="ECO:0000259" key="6">
    <source>
        <dbReference type="PROSITE" id="PS50893"/>
    </source>
</evidence>
<dbReference type="AlphaFoldDB" id="A0A1Y2JEL4"/>
<reference evidence="7 8" key="1">
    <citation type="submission" date="2017-03" db="EMBL/GenBank/DDBJ databases">
        <title>Whole genome sequences of fourteen strains of Bradyrhizobium canariense and one strain of Bradyrhizobium japonicum isolated from Lupinus (Papilionoideae: Genisteae) species in Algeria.</title>
        <authorList>
            <person name="Crovadore J."/>
            <person name="Chekireb D."/>
            <person name="Brachmann A."/>
            <person name="Chablais R."/>
            <person name="Cochard B."/>
            <person name="Lefort F."/>
        </authorList>
    </citation>
    <scope>NUCLEOTIDE SEQUENCE [LARGE SCALE GENOMIC DNA]</scope>
    <source>
        <strain evidence="7 8">UBMA197</strain>
    </source>
</reference>
<dbReference type="SMART" id="SM00382">
    <property type="entry name" value="AAA"/>
    <property type="match status" value="1"/>
</dbReference>
<evidence type="ECO:0000256" key="3">
    <source>
        <dbReference type="ARBA" id="ARBA00022741"/>
    </source>
</evidence>
<dbReference type="CDD" id="cd03293">
    <property type="entry name" value="ABC_NrtD_SsuB_transporters"/>
    <property type="match status" value="1"/>
</dbReference>
<dbReference type="InterPro" id="IPR027417">
    <property type="entry name" value="P-loop_NTPase"/>
</dbReference>
<dbReference type="PANTHER" id="PTHR42788">
    <property type="entry name" value="TAURINE IMPORT ATP-BINDING PROTEIN-RELATED"/>
    <property type="match status" value="1"/>
</dbReference>
<dbReference type="InterPro" id="IPR017871">
    <property type="entry name" value="ABC_transporter-like_CS"/>
</dbReference>
<dbReference type="PROSITE" id="PS00211">
    <property type="entry name" value="ABC_TRANSPORTER_1"/>
    <property type="match status" value="1"/>
</dbReference>
<name>A0A1Y2JEL4_BRAJP</name>
<dbReference type="EMBL" id="NAFL01000276">
    <property type="protein sequence ID" value="OSJ26649.1"/>
    <property type="molecule type" value="Genomic_DNA"/>
</dbReference>
<evidence type="ECO:0000313" key="8">
    <source>
        <dbReference type="Proteomes" id="UP000193335"/>
    </source>
</evidence>
<comment type="function">
    <text evidence="5">Involved in beta-(1--&gt;2)glucan export. Transmembrane domains (TMD) form a pore in the inner membrane and the ATP-binding domain (NBD) is responsible for energy generation.</text>
</comment>
<dbReference type="InterPro" id="IPR003439">
    <property type="entry name" value="ABC_transporter-like_ATP-bd"/>
</dbReference>
<dbReference type="GO" id="GO:0016887">
    <property type="term" value="F:ATP hydrolysis activity"/>
    <property type="evidence" value="ECO:0007669"/>
    <property type="project" value="InterPro"/>
</dbReference>
<evidence type="ECO:0000313" key="7">
    <source>
        <dbReference type="EMBL" id="OSJ26649.1"/>
    </source>
</evidence>
<evidence type="ECO:0000256" key="5">
    <source>
        <dbReference type="ARBA" id="ARBA00024722"/>
    </source>
</evidence>
<keyword evidence="3" id="KW-0547">Nucleotide-binding</keyword>
<evidence type="ECO:0000256" key="4">
    <source>
        <dbReference type="ARBA" id="ARBA00022840"/>
    </source>
</evidence>
<dbReference type="InterPro" id="IPR003593">
    <property type="entry name" value="AAA+_ATPase"/>
</dbReference>
<protein>
    <submittedName>
        <fullName evidence="7">ABC transporter ATP-binding protein</fullName>
    </submittedName>
</protein>
<comment type="similarity">
    <text evidence="1">Belongs to the ABC transporter superfamily.</text>
</comment>
<dbReference type="Gene3D" id="3.40.50.300">
    <property type="entry name" value="P-loop containing nucleotide triphosphate hydrolases"/>
    <property type="match status" value="1"/>
</dbReference>
<keyword evidence="4 7" id="KW-0067">ATP-binding</keyword>
<dbReference type="Pfam" id="PF00005">
    <property type="entry name" value="ABC_tran"/>
    <property type="match status" value="1"/>
</dbReference>
<comment type="caution">
    <text evidence="7">The sequence shown here is derived from an EMBL/GenBank/DDBJ whole genome shotgun (WGS) entry which is preliminary data.</text>
</comment>